<proteinExistence type="predicted"/>
<feature type="transmembrane region" description="Helical" evidence="1">
    <location>
        <begin position="20"/>
        <end position="41"/>
    </location>
</feature>
<organism evidence="2">
    <name type="scientific">Arabidopsis thaliana</name>
    <name type="common">Mouse-ear cress</name>
    <dbReference type="NCBI Taxonomy" id="3702"/>
    <lineage>
        <taxon>Eukaryota</taxon>
        <taxon>Viridiplantae</taxon>
        <taxon>Streptophyta</taxon>
        <taxon>Embryophyta</taxon>
        <taxon>Tracheophyta</taxon>
        <taxon>Spermatophyta</taxon>
        <taxon>Magnoliopsida</taxon>
        <taxon>eudicotyledons</taxon>
        <taxon>Gunneridae</taxon>
        <taxon>Pentapetalae</taxon>
        <taxon>rosids</taxon>
        <taxon>malvids</taxon>
        <taxon>Brassicales</taxon>
        <taxon>Brassicaceae</taxon>
        <taxon>Camelineae</taxon>
        <taxon>Arabidopsis</taxon>
    </lineage>
</organism>
<dbReference type="ExpressionAtlas" id="O23258">
    <property type="expression patterns" value="baseline and differential"/>
</dbReference>
<evidence type="ECO:0000313" key="3">
    <source>
        <dbReference type="EMBL" id="CAB78439.1"/>
    </source>
</evidence>
<reference key="2">
    <citation type="journal article" date="1998" name="Nature">
        <title>Analysis of 1.9 Mb of contiguous sequence from chromosome 4 of Arabidopsis thaliana.</title>
        <authorList>
            <person name="Bevan M."/>
            <person name="Bancroft I."/>
            <person name="Bent E."/>
            <person name="Love K."/>
            <person name="Goodman H.M."/>
            <person name="Dean C."/>
            <person name="Bergkamp R."/>
            <person name="Dirkse W."/>
            <person name="van Staveren M."/>
            <person name="Stiekema W."/>
            <person name="Drost L."/>
            <person name="Ridley P."/>
            <person name="Hudson S.-A."/>
            <person name="Patel K."/>
            <person name="Murphy G."/>
            <person name="Piffanelli P."/>
            <person name="Wedler H."/>
            <person name="Wedler E."/>
            <person name="Wambutt R."/>
            <person name="Weitzenegger T."/>
            <person name="Pohl T."/>
            <person name="Terryn N."/>
            <person name="Gielen J."/>
            <person name="Villarroel R."/>
            <person name="De Clercq R."/>
            <person name="van Montagu M."/>
            <person name="Lecharny A."/>
            <person name="Aubourg S."/>
            <person name="Gy I."/>
            <person name="Kreis M."/>
            <person name="Lao N."/>
            <person name="Kavanagh T."/>
            <person name="Hempel S."/>
            <person name="Kotter P."/>
            <person name="Entian K.-D."/>
            <person name="Rieger M."/>
            <person name="Schaefer M."/>
            <person name="Funk B."/>
            <person name="Mueller-Auer S."/>
            <person name="Silvey M."/>
            <person name="James R."/>
            <person name="Monfort A."/>
            <person name="Pons A."/>
            <person name="Puigdomenech P."/>
            <person name="Douka A."/>
            <person name="Voukelatou E."/>
            <person name="Milioni D."/>
            <person name="Hatzopoulos P."/>
            <person name="Piravandi E."/>
            <person name="Obermaier B."/>
            <person name="Hilbert H."/>
            <person name="Duesterhoeft A."/>
            <person name="Moores T."/>
            <person name="Jones J.D.G."/>
            <person name="Eneva T."/>
            <person name="Palme K."/>
            <person name="Benes V."/>
            <person name="Rechmann S."/>
            <person name="Ansorge W."/>
            <person name="Cooke R."/>
            <person name="Berger C."/>
            <person name="Delseny M."/>
            <person name="Voet M."/>
            <person name="Volckaert G."/>
            <person name="Mewes H.-W."/>
            <person name="Klosterman S."/>
            <person name="Schueller C."/>
            <person name="Chalwatzis N."/>
        </authorList>
    </citation>
    <scope>NUCLEOTIDE SEQUENCE [LARGE SCALE GENOMIC DNA]</scope>
    <source>
        <strain>cv. Columbia</strain>
    </source>
</reference>
<keyword evidence="1" id="KW-0812">Transmembrane</keyword>
<dbReference type="PIR" id="F71400">
    <property type="entry name" value="F71400"/>
</dbReference>
<protein>
    <submittedName>
        <fullName evidence="3">Uncharacterized protein AT4g13970</fullName>
    </submittedName>
    <submittedName>
        <fullName evidence="2">Uncharacterized protein dl3025c</fullName>
    </submittedName>
</protein>
<dbReference type="PANTHER" id="PTHR33977">
    <property type="entry name" value="ZINC ION BINDING PROTEIN"/>
    <property type="match status" value="1"/>
</dbReference>
<gene>
    <name evidence="2" type="primary">dl3025c</name>
    <name evidence="3" type="ordered locus">At4g13970</name>
</gene>
<evidence type="ECO:0000256" key="1">
    <source>
        <dbReference type="SAM" id="Phobius"/>
    </source>
</evidence>
<sequence>MLKLDDGKPKEKNISQRWMASWSIFCKLHIGFVLVTASIGVPLDRMTIGKAELYGQVGVRMFRKRTMQADPILREGAALVIYNNDKHVDEKGFPCHGPQDKKAAGTRAMFAPYISEDLRLRVSSLLYVGVSVETIMQRHNESVEKQGGPSNRDDLLTHRYVRRLERSIRRSTYELDEDDDVSISMWVESHQSHVFFFEGFSDTDPFSLGIQTEWQLQQMIRFGNCRLLASDSRFGTNTLKDDSQVYVLVYFQYPIHSLVVFDSENKAIPVAWIIAPRFSSGDAYRWMRALCNRVHAKDPSWKVAGFIVDDPFADIIAIRDVFQCPVLFSFWRLRHAWHKNIIKRCRETKTRVEISRHLGQAVDKISRRQGTATLFDSFVEDFVGSPEFVEYFRSVWSPRIGAWTSALQSLPLASQETCAAMELYHYQLKCRLLNERDSEAYQRADWLVDKLGTKVHSYFWLDEYSGKDNFARYWKEEWVSGLTSFRKALSIPDSDVVISGMSAKITDECDGNEIHVVWNPGSQFGVCSCSWAEKGYIFSLAVSVEKQINALGYLQKSDANEGNLQKEIAFSEPSSGKSLDESDLLDKHEGHGEVATDLDGGLSKMPMSCLRVCSGNAEDIISGSEMEIGLSPGSTKAAAEDVTSTVQNGTDSANENCERGAKRLKIWAPENGVYE</sequence>
<reference key="3">
    <citation type="journal article" date="1999" name="Nature">
        <title>Sequence and analysis of chromosome 4 of the plant Arabidopsis thaliana.</title>
        <authorList>
            <consortium name="EU"/>
            <consortium name="CSHL and WU Arabidopsis Sequencing Project"/>
            <person name="Mayer K."/>
            <person name="Schuller C."/>
            <person name="Wambutt R."/>
            <person name="Murphy G."/>
            <person name="Volckaert G."/>
            <person name="Pohl T."/>
            <person name="Dusterhoft A."/>
            <person name="Stiekema W."/>
            <person name="Entian K.D."/>
            <person name="Terryn N."/>
            <person name="Harris B."/>
            <person name="Ansorge W."/>
            <person name="Brandt P."/>
            <person name="Grivell L."/>
            <person name="Rieger M."/>
            <person name="Weichselgartner M."/>
            <person name="de Simone V."/>
            <person name="Obermaier B."/>
            <person name="Mache R."/>
            <person name="Muller M."/>
            <person name="Kreis M."/>
            <person name="Delseny M."/>
            <person name="Puigdomenech P."/>
            <person name="Watson M."/>
            <person name="Schmidtheini T."/>
            <person name="Reichert B."/>
            <person name="Portatelle D."/>
            <person name="Perez-Alonso M."/>
            <person name="Boutry M."/>
            <person name="Bancroft I."/>
            <person name="Vos P."/>
            <person name="Hoheisel J."/>
            <person name="Zimmermann W."/>
            <person name="Wedler H."/>
            <person name="Ridley P."/>
            <person name="Langham S.A."/>
            <person name="McCullagh B."/>
            <person name="Bilham L."/>
            <person name="Robben J."/>
            <person name="Van der Schueren J."/>
            <person name="Grymonprez B."/>
            <person name="Chuang Y.J."/>
            <person name="Vandenbussche F."/>
            <person name="Braeken M."/>
            <person name="Weltjens I."/>
            <person name="Voet M."/>
            <person name="Bastiaens I."/>
            <person name="Aert R."/>
            <person name="Defoor E."/>
            <person name="Weitzenegger T."/>
            <person name="Bothe G."/>
            <person name="Ramsperger U."/>
            <person name="Hilbert H."/>
            <person name="Braun M."/>
            <person name="Holzer E."/>
            <person name="Brandt A."/>
            <person name="Peters S."/>
            <person name="van Staveren M."/>
            <person name="Dirske W."/>
            <person name="Mooijman P."/>
            <person name="Klein Lankhorst R."/>
            <person name="Rose M."/>
            <person name="Hauf J."/>
            <person name="Kotter P."/>
            <person name="Berneiser S."/>
            <person name="Hempel S."/>
            <person name="Feldpausch M."/>
            <person name="Lamberth S."/>
            <person name="Van den Daele H."/>
            <person name="De Keyser A."/>
            <person name="Buysshaert C."/>
            <person name="Gielen J."/>
            <person name="Villarroel R."/>
            <person name="De Clercq R."/>
            <person name="Van Montagu M."/>
            <person name="Rogers J."/>
            <person name="Cronin A."/>
            <person name="Quail M."/>
            <person name="Bray-Allen S."/>
            <person name="Clark L."/>
            <person name="Doggett J."/>
            <person name="Hall S."/>
            <person name="Kay M."/>
            <person name="Lennard N."/>
            <person name="McLay K."/>
            <person name="Mayes R."/>
            <person name="Pettett A."/>
            <person name="Rajandream M.A."/>
            <person name="Lyne M."/>
            <person name="Benes V."/>
            <person name="Rechmann S."/>
            <person name="Borkova D."/>
            <person name="Blocker H."/>
            <person name="Scharfe M."/>
            <person name="Grimm M."/>
            <person name="Lohnert T.H."/>
            <person name="Dose S."/>
            <person name="de Haan M."/>
            <person name="Maarse A."/>
            <person name="Schafer M."/>
            <person name="Muller-Auer S."/>
            <person name="Gabel C."/>
            <person name="Fuchs M."/>
            <person name="Fartmann B."/>
            <person name="Granderath K."/>
            <person name="Dauner D."/>
            <person name="Herzl A."/>
            <person name="Neumann S."/>
            <person name="Argiriou A."/>
            <person name="Vitale D."/>
            <person name="Liguori R."/>
            <person name="Piravandi E."/>
            <person name="Massenet O."/>
            <person name="Quigley F."/>
            <person name="Clabauld G."/>
            <person name="Mundlein A."/>
            <person name="Felber R."/>
            <person name="Schnabl S."/>
            <person name="Hiller R."/>
            <person name="Schmidt W."/>
            <person name="Lecharny A."/>
            <person name="Aubourg S."/>
            <person name="Chefdor F."/>
            <person name="Cooke R."/>
            <person name="Berger C."/>
            <person name="Montfort A."/>
            <person name="Casacuberta E."/>
            <person name="Gibbons T."/>
            <person name="Weber N."/>
            <person name="Vandenbol M."/>
            <person name="Bargues M."/>
            <person name="Terol J."/>
            <person name="Torres A."/>
            <person name="Perez-Perez A."/>
            <person name="Purnelle B."/>
            <person name="Bent E."/>
            <person name="Johnson S."/>
            <person name="Tacon D."/>
            <person name="Jesse T."/>
            <person name="Heijnen L."/>
            <person name="Schwarz S."/>
            <person name="Scholler P."/>
            <person name="Heber S."/>
            <person name="Francs P."/>
            <person name="Bielke C."/>
            <person name="Frishman D."/>
            <person name="Haase D."/>
            <person name="Lemcke K."/>
            <person name="Mewes H.W."/>
            <person name="Stocker S."/>
            <person name="Zaccaria P."/>
            <person name="Bevan M."/>
            <person name="Wilson R.K."/>
            <person name="de la Bastide M."/>
            <person name="Habermann K."/>
            <person name="Parnell L."/>
            <person name="Dedhia N."/>
            <person name="Gnoj L."/>
            <person name="Schutz K."/>
            <person name="Huang E."/>
            <person name="Spiegel L."/>
            <person name="Sehkon M."/>
            <person name="Murray J."/>
            <person name="Sheet P."/>
            <person name="Cordes M."/>
            <person name="Abu-Threideh J."/>
            <person name="Stoneking T."/>
            <person name="Kalicki J."/>
            <person name="Graves T."/>
            <person name="Harmon G."/>
            <person name="Edwards J."/>
            <person name="Latreille P."/>
            <person name="Courtney L."/>
            <person name="Cloud J."/>
            <person name="Abbott A."/>
            <person name="Scott K."/>
            <person name="Johnson D."/>
            <person name="Minx P."/>
            <person name="Bentley D."/>
            <person name="Fulton B."/>
            <person name="Miller N."/>
            <person name="Greco T."/>
            <person name="Kemp K."/>
            <person name="Kramer J."/>
            <person name="Fulton L."/>
            <person name="Mardis E."/>
            <person name="Dante M."/>
            <person name="Pepin K."/>
            <person name="Hillier L."/>
            <person name="Nelson J."/>
            <person name="Spieth J."/>
            <person name="Ryan E."/>
            <person name="Andrews S."/>
            <person name="Geisel C."/>
            <person name="Layman D."/>
            <person name="Du H."/>
            <person name="Ali J."/>
            <person name="Berghoff A."/>
            <person name="Jones K."/>
            <person name="Drone K."/>
            <person name="Cotton M."/>
            <person name="Joshu C."/>
            <person name="Antonoiu B."/>
            <person name="Zidanic M."/>
            <person name="Strong C."/>
            <person name="Sun H."/>
            <person name="Lamar B."/>
            <person name="Yordan C."/>
            <person name="Ma P."/>
            <person name="Zhong J."/>
            <person name="Preston R."/>
            <person name="Vil D."/>
            <person name="Shekher M."/>
            <person name="Matero A."/>
            <person name="Shah R."/>
            <person name="Swaby I.K."/>
            <person name="O'Shaughnessy A."/>
            <person name="Rodriguez M."/>
            <person name="Hoffmann J."/>
            <person name="Till S."/>
            <person name="Granat S."/>
            <person name="Shohdy N."/>
            <person name="Hasegawa A."/>
            <person name="Hameed A."/>
            <person name="Lodhi M."/>
            <person name="Johnson A."/>
            <person name="Chen E."/>
            <person name="Marra M."/>
            <person name="Martienssen R."/>
            <person name="McCombie W.R."/>
        </authorList>
    </citation>
    <scope>NUCLEOTIDE SEQUENCE [LARGE SCALE GENOMIC DNA]</scope>
    <source>
        <strain>cv. Columbia</strain>
    </source>
</reference>
<name>O23258_ARATH</name>
<keyword evidence="1" id="KW-0472">Membrane</keyword>
<dbReference type="EMBL" id="Z97335">
    <property type="protein sequence ID" value="CAB10176.1"/>
    <property type="molecule type" value="Genomic_DNA"/>
</dbReference>
<dbReference type="EMBL" id="AL161537">
    <property type="protein sequence ID" value="CAB78439.1"/>
    <property type="molecule type" value="Genomic_DNA"/>
</dbReference>
<reference evidence="2" key="1">
    <citation type="submission" date="1997-07" db="EMBL/GenBank/DDBJ databases">
        <authorList>
            <person name="Bevan M."/>
            <person name="Stiekema W."/>
            <person name="Murphy G."/>
            <person name="Wambutt R."/>
            <person name="Pohl T."/>
            <person name="Terryn N."/>
            <person name="Kreis M."/>
            <person name="Kavanagh T."/>
            <person name="Entian K.D."/>
            <person name="Rieger M."/>
            <person name="James R."/>
            <person name="Puigdomenech P."/>
            <person name="Hatzopoulos P."/>
            <person name="Obermaier B."/>
            <person name="Duesterhoft A."/>
            <person name="Jones J."/>
            <person name="Palme K."/>
            <person name="Ansorge W."/>
            <person name="Delseny M."/>
            <person name="Bancroft I."/>
            <person name="Mewes H.W."/>
            <person name="Schueller C."/>
            <person name="Chalwatzis N."/>
        </authorList>
    </citation>
    <scope>NUCLEOTIDE SEQUENCE</scope>
</reference>
<reference evidence="2" key="4">
    <citation type="submission" date="1999-06" db="EMBL/GenBank/DDBJ databases">
        <authorList>
            <person name="EU Arabidopsis sequencing project"/>
        </authorList>
    </citation>
    <scope>NUCLEOTIDE SEQUENCE</scope>
</reference>
<keyword evidence="1" id="KW-1133">Transmembrane helix</keyword>
<dbReference type="PANTHER" id="PTHR33977:SF1">
    <property type="entry name" value="ZINC ION BINDING PROTEIN"/>
    <property type="match status" value="1"/>
</dbReference>
<evidence type="ECO:0000313" key="2">
    <source>
        <dbReference type="EMBL" id="CAB10176.1"/>
    </source>
</evidence>
<dbReference type="AlphaFoldDB" id="O23258"/>
<accession>O23258</accession>